<reference evidence="2" key="2">
    <citation type="journal article" date="2015" name="Fish Shellfish Immunol.">
        <title>Early steps in the European eel (Anguilla anguilla)-Vibrio vulnificus interaction in the gills: Role of the RtxA13 toxin.</title>
        <authorList>
            <person name="Callol A."/>
            <person name="Pajuelo D."/>
            <person name="Ebbesson L."/>
            <person name="Teles M."/>
            <person name="MacKenzie S."/>
            <person name="Amaro C."/>
        </authorList>
    </citation>
    <scope>NUCLEOTIDE SEQUENCE</scope>
</reference>
<feature type="transmembrane region" description="Helical" evidence="1">
    <location>
        <begin position="30"/>
        <end position="51"/>
    </location>
</feature>
<accession>A0A0E9VJL7</accession>
<evidence type="ECO:0000256" key="1">
    <source>
        <dbReference type="SAM" id="Phobius"/>
    </source>
</evidence>
<dbReference type="EMBL" id="GBXM01030947">
    <property type="protein sequence ID" value="JAH77630.1"/>
    <property type="molecule type" value="Transcribed_RNA"/>
</dbReference>
<keyword evidence="1" id="KW-1133">Transmembrane helix</keyword>
<protein>
    <submittedName>
        <fullName evidence="2">Uncharacterized protein</fullName>
    </submittedName>
</protein>
<reference evidence="2" key="1">
    <citation type="submission" date="2014-11" db="EMBL/GenBank/DDBJ databases">
        <authorList>
            <person name="Amaro Gonzalez C."/>
        </authorList>
    </citation>
    <scope>NUCLEOTIDE SEQUENCE</scope>
</reference>
<proteinExistence type="predicted"/>
<keyword evidence="1" id="KW-0812">Transmembrane</keyword>
<keyword evidence="1" id="KW-0472">Membrane</keyword>
<name>A0A0E9VJL7_ANGAN</name>
<sequence>MYTGKFTSSSLLTKDCLISSLIASFSKQNLFLYFTAIILVLCAHTSCIYPSSHKLMQKCLRLA</sequence>
<evidence type="ECO:0000313" key="2">
    <source>
        <dbReference type="EMBL" id="JAH77630.1"/>
    </source>
</evidence>
<organism evidence="2">
    <name type="scientific">Anguilla anguilla</name>
    <name type="common">European freshwater eel</name>
    <name type="synonym">Muraena anguilla</name>
    <dbReference type="NCBI Taxonomy" id="7936"/>
    <lineage>
        <taxon>Eukaryota</taxon>
        <taxon>Metazoa</taxon>
        <taxon>Chordata</taxon>
        <taxon>Craniata</taxon>
        <taxon>Vertebrata</taxon>
        <taxon>Euteleostomi</taxon>
        <taxon>Actinopterygii</taxon>
        <taxon>Neopterygii</taxon>
        <taxon>Teleostei</taxon>
        <taxon>Anguilliformes</taxon>
        <taxon>Anguillidae</taxon>
        <taxon>Anguilla</taxon>
    </lineage>
</organism>
<dbReference type="AlphaFoldDB" id="A0A0E9VJL7"/>